<comment type="caution">
    <text evidence="1">The sequence shown here is derived from an EMBL/GenBank/DDBJ whole genome shotgun (WGS) entry which is preliminary data.</text>
</comment>
<dbReference type="RefSeq" id="WP_142853720.1">
    <property type="nucleotide sequence ID" value="NZ_FXWW01000002.1"/>
</dbReference>
<dbReference type="AlphaFoldDB" id="A0A545SRE4"/>
<reference evidence="1 2" key="1">
    <citation type="submission" date="2019-06" db="EMBL/GenBank/DDBJ databases">
        <title>A novel species of marine bacteria.</title>
        <authorList>
            <person name="Wang Y."/>
        </authorList>
    </citation>
    <scope>NUCLEOTIDE SEQUENCE [LARGE SCALE GENOMIC DNA]</scope>
    <source>
        <strain evidence="1 2">MA1-10</strain>
    </source>
</reference>
<gene>
    <name evidence="1" type="ORF">FIL88_10080</name>
</gene>
<evidence type="ECO:0000313" key="1">
    <source>
        <dbReference type="EMBL" id="TQV67558.1"/>
    </source>
</evidence>
<name>A0A545SRE4_9RHOB</name>
<dbReference type="EMBL" id="VICH01000006">
    <property type="protein sequence ID" value="TQV67558.1"/>
    <property type="molecule type" value="Genomic_DNA"/>
</dbReference>
<dbReference type="Proteomes" id="UP000315816">
    <property type="component" value="Unassembled WGS sequence"/>
</dbReference>
<dbReference type="OrthoDB" id="9897754at2"/>
<sequence>MSYRRSAPTEREKWLETHKRALIVLGVPEAVVADYWRFVSAIEEGEDHETNWHIGWIDPANFEDLHRLLIERFSADDSYLISDLEARLLLSKH</sequence>
<organism evidence="1 2">
    <name type="scientific">Aliiroseovarius halocynthiae</name>
    <dbReference type="NCBI Taxonomy" id="985055"/>
    <lineage>
        <taxon>Bacteria</taxon>
        <taxon>Pseudomonadati</taxon>
        <taxon>Pseudomonadota</taxon>
        <taxon>Alphaproteobacteria</taxon>
        <taxon>Rhodobacterales</taxon>
        <taxon>Paracoccaceae</taxon>
        <taxon>Aliiroseovarius</taxon>
    </lineage>
</organism>
<evidence type="ECO:0000313" key="2">
    <source>
        <dbReference type="Proteomes" id="UP000315816"/>
    </source>
</evidence>
<keyword evidence="2" id="KW-1185">Reference proteome</keyword>
<accession>A0A545SRE4</accession>
<protein>
    <submittedName>
        <fullName evidence="1">Uncharacterized protein</fullName>
    </submittedName>
</protein>
<proteinExistence type="predicted"/>